<name>A0A9P7Z089_9HELO</name>
<sequence>MLSTEGLPYICPEDLRAEFLDVLNNRPPVFGALENSSNVYRLAQCEAARAGHISILEDFLARGWPVFGDDTRTVPDSVKFHFYHGLLVSSGGVVHGTDAVARAIKAHVSDVARRLEVVEYLLDNGAPIDAYSYQHVPDFSMMRSMDEKLGLYSRGNKTDMVEPLLRGDAVRSLSLGISHLAKDETALEIAQKMEYEDIASYSKVSVESGKA</sequence>
<accession>A0A9P7Z089</accession>
<gene>
    <name evidence="1" type="ORF">BJ878DRAFT_481544</name>
</gene>
<dbReference type="Gene3D" id="1.25.40.20">
    <property type="entry name" value="Ankyrin repeat-containing domain"/>
    <property type="match status" value="1"/>
</dbReference>
<dbReference type="Proteomes" id="UP000887226">
    <property type="component" value="Unassembled WGS sequence"/>
</dbReference>
<keyword evidence="2" id="KW-1185">Reference proteome</keyword>
<comment type="caution">
    <text evidence="1">The sequence shown here is derived from an EMBL/GenBank/DDBJ whole genome shotgun (WGS) entry which is preliminary data.</text>
</comment>
<dbReference type="EMBL" id="MU254018">
    <property type="protein sequence ID" value="KAG9242965.1"/>
    <property type="molecule type" value="Genomic_DNA"/>
</dbReference>
<dbReference type="InterPro" id="IPR036770">
    <property type="entry name" value="Ankyrin_rpt-contain_sf"/>
</dbReference>
<dbReference type="AlphaFoldDB" id="A0A9P7Z089"/>
<evidence type="ECO:0000313" key="2">
    <source>
        <dbReference type="Proteomes" id="UP000887226"/>
    </source>
</evidence>
<proteinExistence type="predicted"/>
<evidence type="ECO:0000313" key="1">
    <source>
        <dbReference type="EMBL" id="KAG9242965.1"/>
    </source>
</evidence>
<reference evidence="1" key="1">
    <citation type="journal article" date="2021" name="IMA Fungus">
        <title>Genomic characterization of three marine fungi, including Emericellopsis atlantica sp. nov. with signatures of a generalist lifestyle and marine biomass degradation.</title>
        <authorList>
            <person name="Hagestad O.C."/>
            <person name="Hou L."/>
            <person name="Andersen J.H."/>
            <person name="Hansen E.H."/>
            <person name="Altermark B."/>
            <person name="Li C."/>
            <person name="Kuhnert E."/>
            <person name="Cox R.J."/>
            <person name="Crous P.W."/>
            <person name="Spatafora J.W."/>
            <person name="Lail K."/>
            <person name="Amirebrahimi M."/>
            <person name="Lipzen A."/>
            <person name="Pangilinan J."/>
            <person name="Andreopoulos W."/>
            <person name="Hayes R.D."/>
            <person name="Ng V."/>
            <person name="Grigoriev I.V."/>
            <person name="Jackson S.A."/>
            <person name="Sutton T.D.S."/>
            <person name="Dobson A.D.W."/>
            <person name="Rama T."/>
        </authorList>
    </citation>
    <scope>NUCLEOTIDE SEQUENCE</scope>
    <source>
        <strain evidence="1">TRa3180A</strain>
    </source>
</reference>
<dbReference type="OrthoDB" id="1722345at2759"/>
<protein>
    <submittedName>
        <fullName evidence="1">Uncharacterized protein</fullName>
    </submittedName>
</protein>
<organism evidence="1 2">
    <name type="scientific">Calycina marina</name>
    <dbReference type="NCBI Taxonomy" id="1763456"/>
    <lineage>
        <taxon>Eukaryota</taxon>
        <taxon>Fungi</taxon>
        <taxon>Dikarya</taxon>
        <taxon>Ascomycota</taxon>
        <taxon>Pezizomycotina</taxon>
        <taxon>Leotiomycetes</taxon>
        <taxon>Helotiales</taxon>
        <taxon>Pezizellaceae</taxon>
        <taxon>Calycina</taxon>
    </lineage>
</organism>